<dbReference type="PROSITE" id="PS51677">
    <property type="entry name" value="NODB"/>
    <property type="match status" value="1"/>
</dbReference>
<dbReference type="EMBL" id="PXYV01000016">
    <property type="protein sequence ID" value="PSR22500.1"/>
    <property type="molecule type" value="Genomic_DNA"/>
</dbReference>
<dbReference type="InterPro" id="IPR002509">
    <property type="entry name" value="NODB_dom"/>
</dbReference>
<proteinExistence type="predicted"/>
<dbReference type="GO" id="GO:0005975">
    <property type="term" value="P:carbohydrate metabolic process"/>
    <property type="evidence" value="ECO:0007669"/>
    <property type="project" value="InterPro"/>
</dbReference>
<accession>A0A2T2WJU3</accession>
<dbReference type="Proteomes" id="UP000241848">
    <property type="component" value="Unassembled WGS sequence"/>
</dbReference>
<dbReference type="PANTHER" id="PTHR47561:SF1">
    <property type="entry name" value="POLYSACCHARIDE DEACETYLASE FAMILY PROTEIN (AFU_ORTHOLOGUE AFUA_6G05030)"/>
    <property type="match status" value="1"/>
</dbReference>
<dbReference type="AlphaFoldDB" id="A0A2T2WJU3"/>
<protein>
    <submittedName>
        <fullName evidence="2">Polysaccharide deacetylase</fullName>
    </submittedName>
</protein>
<dbReference type="PANTHER" id="PTHR47561">
    <property type="entry name" value="POLYSACCHARIDE DEACETYLASE FAMILY PROTEIN (AFU_ORTHOLOGUE AFUA_6G05030)"/>
    <property type="match status" value="1"/>
</dbReference>
<feature type="domain" description="NodB homology" evidence="1">
    <location>
        <begin position="68"/>
        <end position="301"/>
    </location>
</feature>
<comment type="caution">
    <text evidence="2">The sequence shown here is derived from an EMBL/GenBank/DDBJ whole genome shotgun (WGS) entry which is preliminary data.</text>
</comment>
<dbReference type="SUPFAM" id="SSF88713">
    <property type="entry name" value="Glycoside hydrolase/deacetylase"/>
    <property type="match status" value="1"/>
</dbReference>
<dbReference type="Pfam" id="PF01522">
    <property type="entry name" value="Polysacc_deac_1"/>
    <property type="match status" value="1"/>
</dbReference>
<evidence type="ECO:0000259" key="1">
    <source>
        <dbReference type="PROSITE" id="PS51677"/>
    </source>
</evidence>
<reference evidence="2 3" key="1">
    <citation type="journal article" date="2014" name="BMC Genomics">
        <title>Comparison of environmental and isolate Sulfobacillus genomes reveals diverse carbon, sulfur, nitrogen, and hydrogen metabolisms.</title>
        <authorList>
            <person name="Justice N.B."/>
            <person name="Norman A."/>
            <person name="Brown C.T."/>
            <person name="Singh A."/>
            <person name="Thomas B.C."/>
            <person name="Banfield J.F."/>
        </authorList>
    </citation>
    <scope>NUCLEOTIDE SEQUENCE [LARGE SCALE GENOMIC DNA]</scope>
    <source>
        <strain evidence="2">AMDSBA3</strain>
    </source>
</reference>
<gene>
    <name evidence="2" type="ORF">C7B45_06680</name>
</gene>
<name>A0A2T2WJU3_9FIRM</name>
<evidence type="ECO:0000313" key="3">
    <source>
        <dbReference type="Proteomes" id="UP000241848"/>
    </source>
</evidence>
<dbReference type="GO" id="GO:0016810">
    <property type="term" value="F:hydrolase activity, acting on carbon-nitrogen (but not peptide) bonds"/>
    <property type="evidence" value="ECO:0007669"/>
    <property type="project" value="InterPro"/>
</dbReference>
<dbReference type="Gene3D" id="3.20.20.370">
    <property type="entry name" value="Glycoside hydrolase/deacetylase"/>
    <property type="match status" value="1"/>
</dbReference>
<sequence length="301" mass="33829">MFRRCRSSKAWPATIIGSLSTNFKGSGGIVVASFQWPDGYHSAALLTFDIDGVVGFEGSAVGSLANRPSVRSLAEYEPAIAIPRILRWLEEEQLPATFFVPGRMAELYPETIRAIAEQGYEIGHHGHFHVKPDRVSDDEERAEIELALPVLERVSGQKMIGSRVPGWAPSAKTLSLLAEHGILYDSSLMGDDGPYRTPEGLLEIPCTWWMDDWEQWGYLPFAGWEYPMNDPRQVMSLWTAHFEGSHDVGGAFVLTLHPWISGRPGFLRVIAETVKAWRRLYPDVWWASCRDVYNHAVSTKQ</sequence>
<evidence type="ECO:0000313" key="2">
    <source>
        <dbReference type="EMBL" id="PSR22500.1"/>
    </source>
</evidence>
<dbReference type="InterPro" id="IPR011330">
    <property type="entry name" value="Glyco_hydro/deAcase_b/a-brl"/>
</dbReference>
<organism evidence="2 3">
    <name type="scientific">Sulfobacillus acidophilus</name>
    <dbReference type="NCBI Taxonomy" id="53633"/>
    <lineage>
        <taxon>Bacteria</taxon>
        <taxon>Bacillati</taxon>
        <taxon>Bacillota</taxon>
        <taxon>Clostridia</taxon>
        <taxon>Eubacteriales</taxon>
        <taxon>Clostridiales Family XVII. Incertae Sedis</taxon>
        <taxon>Sulfobacillus</taxon>
    </lineage>
</organism>